<feature type="transmembrane region" description="Helical" evidence="1">
    <location>
        <begin position="69"/>
        <end position="88"/>
    </location>
</feature>
<evidence type="ECO:0000313" key="3">
    <source>
        <dbReference type="Proteomes" id="UP000008524"/>
    </source>
</evidence>
<accession>Q380X3</accession>
<dbReference type="Proteomes" id="UP000008524">
    <property type="component" value="Chromosome 11"/>
</dbReference>
<keyword evidence="1" id="KW-1133">Transmembrane helix</keyword>
<name>Q380X3_TRYB2</name>
<protein>
    <submittedName>
        <fullName evidence="2">Uncharacterized protein</fullName>
    </submittedName>
</protein>
<keyword evidence="3" id="KW-1185">Reference proteome</keyword>
<dbReference type="RefSeq" id="XP_829770.1">
    <property type="nucleotide sequence ID" value="XM_824677.1"/>
</dbReference>
<evidence type="ECO:0000313" key="2">
    <source>
        <dbReference type="EMBL" id="EAN80658.1"/>
    </source>
</evidence>
<keyword evidence="1" id="KW-0812">Transmembrane</keyword>
<dbReference type="AlphaFoldDB" id="Q380X3"/>
<dbReference type="GeneID" id="3664669"/>
<dbReference type="KEGG" id="tbr:Tb11.17.0004"/>
<dbReference type="EMBL" id="CH464491">
    <property type="protein sequence ID" value="EAN80658.1"/>
    <property type="molecule type" value="Genomic_DNA"/>
</dbReference>
<gene>
    <name evidence="2" type="ORF">Tb11.17.0004</name>
</gene>
<organism evidence="2 3">
    <name type="scientific">Trypanosoma brucei brucei (strain 927/4 GUTat10.1)</name>
    <dbReference type="NCBI Taxonomy" id="185431"/>
    <lineage>
        <taxon>Eukaryota</taxon>
        <taxon>Discoba</taxon>
        <taxon>Euglenozoa</taxon>
        <taxon>Kinetoplastea</taxon>
        <taxon>Metakinetoplastina</taxon>
        <taxon>Trypanosomatida</taxon>
        <taxon>Trypanosomatidae</taxon>
        <taxon>Trypanosoma</taxon>
    </lineage>
</organism>
<reference evidence="2 3" key="1">
    <citation type="journal article" date="2005" name="Science">
        <title>Comparative genomics of trypanosomatid parasitic protozoa.</title>
        <authorList>
            <person name="El-Sayed N.M."/>
            <person name="Myler P.J."/>
            <person name="Blandin G."/>
            <person name="Berriman M."/>
            <person name="Crabtree J."/>
            <person name="Aggarwal G."/>
            <person name="Caler E."/>
            <person name="Renauld H."/>
            <person name="Worthey E.A."/>
            <person name="Hertz-Fowler C."/>
            <person name="Ghedin E."/>
            <person name="Peacock C."/>
            <person name="Bartholomeu D.C."/>
            <person name="Haas B.J."/>
            <person name="Tran A.N."/>
            <person name="Wortman J.R."/>
            <person name="Alsmark U.C."/>
            <person name="Angiuoli S."/>
            <person name="Anupama A."/>
            <person name="Badger J."/>
            <person name="Bringaud F."/>
            <person name="Cadag E."/>
            <person name="Carlton J.M."/>
            <person name="Cerqueira G.C."/>
            <person name="Creasy T."/>
            <person name="Delcher A.L."/>
            <person name="Djikeng A."/>
            <person name="Embley T.M."/>
            <person name="Hauser C."/>
            <person name="Ivens A.C."/>
            <person name="Kummerfeld S.K."/>
            <person name="Pereira-Leal J.B."/>
            <person name="Nilsson D."/>
            <person name="Peterson J."/>
            <person name="Salzberg S.L."/>
            <person name="Shallom J."/>
            <person name="Silva J.C."/>
            <person name="Sundaram J."/>
            <person name="Westenberger S."/>
            <person name="White O."/>
            <person name="Melville S.E."/>
            <person name="Donelson J.E."/>
            <person name="Andersson B."/>
            <person name="Stuart K.D."/>
            <person name="Hall N."/>
        </authorList>
    </citation>
    <scope>NUCLEOTIDE SEQUENCE [LARGE SCALE GENOMIC DNA]</scope>
    <source>
        <strain evidence="2 3">927/4 GUTat10.1</strain>
    </source>
</reference>
<sequence length="180" mass="20487">MLYGGTCRSDQLFVSAGSLMFGSPQLPYNFILSFLIPVATNHSLPTAIRINSVQHITFFFSCAKSCFNHIFLLHMCYGVIAYLIHYIIPTCKVVNGLSVSAQLVLTAFPFILFHVVGSFLLHSQKRHHSCQRTTCDEIYVPLVLRYTCNQILCRLWQKILIHCSIFAQSTLMFSPTFLRD</sequence>
<keyword evidence="1" id="KW-0472">Membrane</keyword>
<dbReference type="PaxDb" id="5691-EAN80658"/>
<reference evidence="2 3" key="2">
    <citation type="journal article" date="2005" name="Science">
        <title>The genome of the African trypanosome Trypanosoma brucei.</title>
        <authorList>
            <person name="Berriman M."/>
            <person name="Ghedin E."/>
            <person name="Hertz-Fowler C."/>
            <person name="Blandin G."/>
            <person name="Renauld H."/>
            <person name="Bartholomeu D.C."/>
            <person name="Lennard N.J."/>
            <person name="Caler E."/>
            <person name="Hamlin N.E."/>
            <person name="Haas B."/>
            <person name="Bohme U."/>
            <person name="Hannick L."/>
            <person name="Aslett M.A."/>
            <person name="Shallom J."/>
            <person name="Marcello L."/>
            <person name="Hou L."/>
            <person name="Wickstead B."/>
            <person name="Alsmark U.C."/>
            <person name="Arrowsmith C."/>
            <person name="Atkin R.J."/>
            <person name="Barron A.J."/>
            <person name="Bringaud F."/>
            <person name="Brooks K."/>
            <person name="Carrington M."/>
            <person name="Cherevach I."/>
            <person name="Chillingworth T.J."/>
            <person name="Churcher C."/>
            <person name="Clark L.N."/>
            <person name="Corton C.H."/>
            <person name="Cronin A."/>
            <person name="Davies R.M."/>
            <person name="Doggett J."/>
            <person name="Djikeng A."/>
            <person name="Feldblyum T."/>
            <person name="Field M.C."/>
            <person name="Fraser A."/>
            <person name="Goodhead I."/>
            <person name="Hance Z."/>
            <person name="Harper D."/>
            <person name="Harris B.R."/>
            <person name="Hauser H."/>
            <person name="Hostetler J."/>
            <person name="Ivens A."/>
            <person name="Jagels K."/>
            <person name="Johnson D."/>
            <person name="Johnson J."/>
            <person name="Jones K."/>
            <person name="Kerhornou A.X."/>
            <person name="Koo H."/>
            <person name="Larke N."/>
            <person name="Landfear S."/>
            <person name="Larkin C."/>
            <person name="Leech V."/>
            <person name="Line A."/>
            <person name="Lord A."/>
            <person name="Macleod A."/>
            <person name="Mooney P.J."/>
            <person name="Moule S."/>
            <person name="Martin D.M."/>
            <person name="Morgan G.W."/>
            <person name="Mungall K."/>
            <person name="Norbertczak H."/>
            <person name="Ormond D."/>
            <person name="Pai G."/>
            <person name="Peacock C.S."/>
            <person name="Peterson J."/>
            <person name="Quail M.A."/>
            <person name="Rabbinowitsch E."/>
            <person name="Rajandream M.A."/>
            <person name="Reitter C."/>
            <person name="Salzberg S.L."/>
            <person name="Sanders M."/>
            <person name="Schobel S."/>
            <person name="Sharp S."/>
            <person name="Simmonds M."/>
            <person name="Simpson A.J."/>
            <person name="Tallon L."/>
            <person name="Turner C.M."/>
            <person name="Tait A."/>
            <person name="Tivey A.R."/>
            <person name="Van Aken S."/>
            <person name="Walker D."/>
            <person name="Wanless D."/>
            <person name="Wang S."/>
            <person name="White B."/>
            <person name="White O."/>
            <person name="Whitehead S."/>
            <person name="Woodward J."/>
            <person name="Wortman J."/>
            <person name="Adams M.D."/>
            <person name="Embley T.M."/>
            <person name="Gull K."/>
            <person name="Ullu E."/>
            <person name="Barry J.D."/>
            <person name="Fairlamb A.H."/>
            <person name="Opperdoes F."/>
            <person name="Barrell B.G."/>
            <person name="Donelson J.E."/>
            <person name="Hall N."/>
            <person name="Fraser C.M."/>
            <person name="Melville S.E."/>
            <person name="El-Sayed N.M."/>
        </authorList>
    </citation>
    <scope>NUCLEOTIDE SEQUENCE [LARGE SCALE GENOMIC DNA]</scope>
    <source>
        <strain evidence="2 3">927/4 GUTat10.1</strain>
    </source>
</reference>
<evidence type="ECO:0000256" key="1">
    <source>
        <dbReference type="SAM" id="Phobius"/>
    </source>
</evidence>
<proteinExistence type="predicted"/>
<dbReference type="VEuPathDB" id="TriTrypDB:Tb927.11.17860"/>
<feature type="transmembrane region" description="Helical" evidence="1">
    <location>
        <begin position="100"/>
        <end position="122"/>
    </location>
</feature>
<dbReference type="InParanoid" id="Q380X3"/>